<accession>A0A239MEF3</accession>
<reference evidence="2 3" key="1">
    <citation type="submission" date="2017-06" db="EMBL/GenBank/DDBJ databases">
        <authorList>
            <person name="Kim H.J."/>
            <person name="Triplett B.A."/>
        </authorList>
    </citation>
    <scope>NUCLEOTIDE SEQUENCE [LARGE SCALE GENOMIC DNA]</scope>
    <source>
        <strain evidence="2 3">CGMCC 4.2132</strain>
    </source>
</reference>
<evidence type="ECO:0000313" key="2">
    <source>
        <dbReference type="EMBL" id="SNT41041.1"/>
    </source>
</evidence>
<feature type="region of interest" description="Disordered" evidence="1">
    <location>
        <begin position="1"/>
        <end position="38"/>
    </location>
</feature>
<dbReference type="EMBL" id="FZOD01000040">
    <property type="protein sequence ID" value="SNT41041.1"/>
    <property type="molecule type" value="Genomic_DNA"/>
</dbReference>
<keyword evidence="3" id="KW-1185">Reference proteome</keyword>
<dbReference type="Proteomes" id="UP000198282">
    <property type="component" value="Unassembled WGS sequence"/>
</dbReference>
<evidence type="ECO:0000313" key="3">
    <source>
        <dbReference type="Proteomes" id="UP000198282"/>
    </source>
</evidence>
<evidence type="ECO:0000256" key="1">
    <source>
        <dbReference type="SAM" id="MobiDB-lite"/>
    </source>
</evidence>
<organism evidence="2 3">
    <name type="scientific">Streptosporangium subroseum</name>
    <dbReference type="NCBI Taxonomy" id="106412"/>
    <lineage>
        <taxon>Bacteria</taxon>
        <taxon>Bacillati</taxon>
        <taxon>Actinomycetota</taxon>
        <taxon>Actinomycetes</taxon>
        <taxon>Streptosporangiales</taxon>
        <taxon>Streptosporangiaceae</taxon>
        <taxon>Streptosporangium</taxon>
    </lineage>
</organism>
<gene>
    <name evidence="2" type="ORF">SAMN05216276_104049</name>
</gene>
<sequence length="52" mass="5887">MEQVEPKKWQSLPERVTFDQMTTSQPAPDDPDAGWATTPGLNTFTPCYDLML</sequence>
<dbReference type="RefSeq" id="WP_179282310.1">
    <property type="nucleotide sequence ID" value="NZ_FZOD01000040.1"/>
</dbReference>
<protein>
    <submittedName>
        <fullName evidence="2">Uncharacterized protein</fullName>
    </submittedName>
</protein>
<name>A0A239MEF3_9ACTN</name>
<proteinExistence type="predicted"/>
<dbReference type="AlphaFoldDB" id="A0A239MEF3"/>